<sequence length="353" mass="39209">MNFEVDFLPVGEGSGDAIVIRYGDENPGYYLHVVDGGRTDTAETIVNHINKFYPGYHISHMVLSHADDDHATGLVGVMEKMEVKHLWMNRPWLYASQILEHFHGNFTLQGLIDDIKERHPYLVELEQLANEKGTVIHEVFQGTKIGELTVLAPTRERYINSIPDFGKTPTRYTTEAAQDQRPGFFRSMVEAAKKWLEEKWDVETLAENTVTSASNESCVVQYGVLNGKGVLLTADVGPIGLAEAAEYHAQLGLARPKFVQVPHHGSRHNVTPTVLDAWLGPKQPQGTEIGTAFCSVGSNKDDYPRGQVKNAFMRRGFPVYCTRTKWISYSNGPGHPNTVAATAEAFANEVEGL</sequence>
<dbReference type="HOGENOM" id="CLU_065110_0_0_4"/>
<dbReference type="EMBL" id="CP006704">
    <property type="protein sequence ID" value="AIJ46958.1"/>
    <property type="molecule type" value="Genomic_DNA"/>
</dbReference>
<proteinExistence type="predicted"/>
<dbReference type="AlphaFoldDB" id="A0A076PMK3"/>
<dbReference type="RefSeq" id="WP_051962182.1">
    <property type="nucleotide sequence ID" value="NZ_CP006704.1"/>
</dbReference>
<dbReference type="InterPro" id="IPR036866">
    <property type="entry name" value="RibonucZ/Hydroxyglut_hydro"/>
</dbReference>
<dbReference type="Proteomes" id="UP000028782">
    <property type="component" value="Chromosome"/>
</dbReference>
<gene>
    <name evidence="1" type="ORF">O987_14210</name>
</gene>
<accession>A0A076PMK3</accession>
<organism evidence="1 2">
    <name type="scientific">Comamonas testosteroni TK102</name>
    <dbReference type="NCBI Taxonomy" id="1392005"/>
    <lineage>
        <taxon>Bacteria</taxon>
        <taxon>Pseudomonadati</taxon>
        <taxon>Pseudomonadota</taxon>
        <taxon>Betaproteobacteria</taxon>
        <taxon>Burkholderiales</taxon>
        <taxon>Comamonadaceae</taxon>
        <taxon>Comamonas</taxon>
    </lineage>
</organism>
<dbReference type="KEGG" id="ctes:O987_14210"/>
<reference evidence="1 2" key="1">
    <citation type="journal article" date="2014" name="Genome Announc.">
        <title>Complete Genome Sequence of Polychlorinated Biphenyl Degrader Comamonas testosteroni TK102 (NBRC 109938).</title>
        <authorList>
            <person name="Fukuda K."/>
            <person name="Hosoyama A."/>
            <person name="Tsuchikane K."/>
            <person name="Ohji S."/>
            <person name="Yamazoe A."/>
            <person name="Fujita N."/>
            <person name="Shintani M."/>
            <person name="Kimbara K."/>
        </authorList>
    </citation>
    <scope>NUCLEOTIDE SEQUENCE [LARGE SCALE GENOMIC DNA]</scope>
    <source>
        <strain evidence="1">TK102</strain>
    </source>
</reference>
<name>A0A076PMK3_COMTE</name>
<dbReference type="InterPro" id="IPR052159">
    <property type="entry name" value="Competence_DNA_uptake"/>
</dbReference>
<evidence type="ECO:0000313" key="1">
    <source>
        <dbReference type="EMBL" id="AIJ46958.1"/>
    </source>
</evidence>
<protein>
    <recommendedName>
        <fullName evidence="3">Metallo-beta-lactamase domain-containing protein</fullName>
    </recommendedName>
</protein>
<dbReference type="Gene3D" id="3.60.15.10">
    <property type="entry name" value="Ribonuclease Z/Hydroxyacylglutathione hydrolase-like"/>
    <property type="match status" value="1"/>
</dbReference>
<dbReference type="PANTHER" id="PTHR30619">
    <property type="entry name" value="DNA INTERNALIZATION/COMPETENCE PROTEIN COMEC/REC2"/>
    <property type="match status" value="1"/>
</dbReference>
<dbReference type="PANTHER" id="PTHR30619:SF1">
    <property type="entry name" value="RECOMBINATION PROTEIN 2"/>
    <property type="match status" value="1"/>
</dbReference>
<evidence type="ECO:0008006" key="3">
    <source>
        <dbReference type="Google" id="ProtNLM"/>
    </source>
</evidence>
<evidence type="ECO:0000313" key="2">
    <source>
        <dbReference type="Proteomes" id="UP000028782"/>
    </source>
</evidence>
<dbReference type="SUPFAM" id="SSF56281">
    <property type="entry name" value="Metallo-hydrolase/oxidoreductase"/>
    <property type="match status" value="1"/>
</dbReference>